<evidence type="ECO:0000313" key="1">
    <source>
        <dbReference type="EMBL" id="KAF3535277.1"/>
    </source>
</evidence>
<dbReference type="AlphaFoldDB" id="A0A8S9PZJ9"/>
<protein>
    <submittedName>
        <fullName evidence="1">Uncharacterized protein</fullName>
    </submittedName>
</protein>
<comment type="caution">
    <text evidence="1">The sequence shown here is derived from an EMBL/GenBank/DDBJ whole genome shotgun (WGS) entry which is preliminary data.</text>
</comment>
<proteinExistence type="predicted"/>
<dbReference type="EMBL" id="QGKX02001290">
    <property type="protein sequence ID" value="KAF3535277.1"/>
    <property type="molecule type" value="Genomic_DNA"/>
</dbReference>
<evidence type="ECO:0000313" key="2">
    <source>
        <dbReference type="Proteomes" id="UP000712600"/>
    </source>
</evidence>
<gene>
    <name evidence="1" type="ORF">F2Q69_00018439</name>
</gene>
<reference evidence="1" key="1">
    <citation type="submission" date="2019-12" db="EMBL/GenBank/DDBJ databases">
        <title>Genome sequencing and annotation of Brassica cretica.</title>
        <authorList>
            <person name="Studholme D.J."/>
            <person name="Sarris P."/>
        </authorList>
    </citation>
    <scope>NUCLEOTIDE SEQUENCE</scope>
    <source>
        <strain evidence="1">PFS-109/04</strain>
        <tissue evidence="1">Leaf</tissue>
    </source>
</reference>
<name>A0A8S9PZJ9_BRACR</name>
<sequence length="157" mass="17523">MTPPLSPLLSRESDDSVISPHLLSFKIISRRPNQSKMRPPPVARSPSNLSTTLCLDLLDTSVISPPHLSSKIIYPQPNQSKMRPPRVSLSSSKFSATLWDDLLDASVISSPNLSSEIISSRRLTSMKKAFASVSEIQNERWSDEEMNVRQTRSVSLY</sequence>
<organism evidence="1 2">
    <name type="scientific">Brassica cretica</name>
    <name type="common">Mustard</name>
    <dbReference type="NCBI Taxonomy" id="69181"/>
    <lineage>
        <taxon>Eukaryota</taxon>
        <taxon>Viridiplantae</taxon>
        <taxon>Streptophyta</taxon>
        <taxon>Embryophyta</taxon>
        <taxon>Tracheophyta</taxon>
        <taxon>Spermatophyta</taxon>
        <taxon>Magnoliopsida</taxon>
        <taxon>eudicotyledons</taxon>
        <taxon>Gunneridae</taxon>
        <taxon>Pentapetalae</taxon>
        <taxon>rosids</taxon>
        <taxon>malvids</taxon>
        <taxon>Brassicales</taxon>
        <taxon>Brassicaceae</taxon>
        <taxon>Brassiceae</taxon>
        <taxon>Brassica</taxon>
    </lineage>
</organism>
<dbReference type="Proteomes" id="UP000712600">
    <property type="component" value="Unassembled WGS sequence"/>
</dbReference>
<accession>A0A8S9PZJ9</accession>